<organism evidence="1 2">
    <name type="scientific">Microvenator marinus</name>
    <dbReference type="NCBI Taxonomy" id="2600177"/>
    <lineage>
        <taxon>Bacteria</taxon>
        <taxon>Deltaproteobacteria</taxon>
        <taxon>Bradymonadales</taxon>
        <taxon>Microvenatoraceae</taxon>
        <taxon>Microvenator</taxon>
    </lineage>
</organism>
<name>A0A5B8XPQ1_9DELT</name>
<reference evidence="1 2" key="1">
    <citation type="submission" date="2019-08" db="EMBL/GenBank/DDBJ databases">
        <authorList>
            <person name="Liang Q."/>
        </authorList>
    </citation>
    <scope>NUCLEOTIDE SEQUENCE [LARGE SCALE GENOMIC DNA]</scope>
    <source>
        <strain evidence="1 2">V1718</strain>
    </source>
</reference>
<accession>A0A5B8XPQ1</accession>
<gene>
    <name evidence="1" type="ORF">FRD01_09580</name>
</gene>
<evidence type="ECO:0000313" key="2">
    <source>
        <dbReference type="Proteomes" id="UP000321595"/>
    </source>
</evidence>
<evidence type="ECO:0000313" key="1">
    <source>
        <dbReference type="EMBL" id="QED27485.1"/>
    </source>
</evidence>
<sequence>MTRTLEIRYEVVDPGLALTPKIIARELWDGLVMFARRYQVEAGPYIGTSRADETTVVFEFPVNESQDQLYWAFRLGLSFYRGTLDKLSSQLGIELKNVVERASELAQAREQIEGTFLFKALLPDDETQSTFVADALGEDIHQSQRAVDFILASHRPSVEALVAVSEASKKLGWYRCARGLYEVGKRLRSEIEVEELEAVTAASPEASAAWVALRASLGLRMDEVKALIKESEPVPESLVEFVGYESWTPSQAEELVSIFRGVLGQRAELDEALASSTYNVFRDKESLWEARSILRALEESGKGESALIASRALEFFERN</sequence>
<dbReference type="AlphaFoldDB" id="A0A5B8XPQ1"/>
<protein>
    <submittedName>
        <fullName evidence="1">Uncharacterized protein</fullName>
    </submittedName>
</protein>
<dbReference type="RefSeq" id="WP_146959170.1">
    <property type="nucleotide sequence ID" value="NZ_CP042467.1"/>
</dbReference>
<dbReference type="Proteomes" id="UP000321595">
    <property type="component" value="Chromosome"/>
</dbReference>
<proteinExistence type="predicted"/>
<dbReference type="KEGG" id="bbae:FRD01_09580"/>
<dbReference type="EMBL" id="CP042467">
    <property type="protein sequence ID" value="QED27485.1"/>
    <property type="molecule type" value="Genomic_DNA"/>
</dbReference>
<keyword evidence="2" id="KW-1185">Reference proteome</keyword>